<dbReference type="InterPro" id="IPR050464">
    <property type="entry name" value="Zeta_carotene_desat/Oxidored"/>
</dbReference>
<dbReference type="eggNOG" id="KOG1276">
    <property type="taxonomic scope" value="Eukaryota"/>
</dbReference>
<keyword evidence="4" id="KW-1185">Reference proteome</keyword>
<feature type="region of interest" description="Disordered" evidence="1">
    <location>
        <begin position="488"/>
        <end position="530"/>
    </location>
</feature>
<dbReference type="GO" id="GO:0005743">
    <property type="term" value="C:mitochondrial inner membrane"/>
    <property type="evidence" value="ECO:0007669"/>
    <property type="project" value="TreeGrafter"/>
</dbReference>
<evidence type="ECO:0000256" key="1">
    <source>
        <dbReference type="SAM" id="MobiDB-lite"/>
    </source>
</evidence>
<protein>
    <recommendedName>
        <fullName evidence="2">Amine oxidase domain-containing protein</fullName>
    </recommendedName>
</protein>
<dbReference type="Pfam" id="PF01593">
    <property type="entry name" value="Amino_oxidase"/>
    <property type="match status" value="1"/>
</dbReference>
<dbReference type="EMBL" id="DS985218">
    <property type="protein sequence ID" value="EEY18835.1"/>
    <property type="molecule type" value="Genomic_DNA"/>
</dbReference>
<organism evidence="4">
    <name type="scientific">Verticillium alfalfae (strain VaMs.102 / ATCC MYA-4576 / FGSC 10136)</name>
    <name type="common">Verticillium wilt of alfalfa</name>
    <name type="synonym">Verticillium albo-atrum</name>
    <dbReference type="NCBI Taxonomy" id="526221"/>
    <lineage>
        <taxon>Eukaryota</taxon>
        <taxon>Fungi</taxon>
        <taxon>Dikarya</taxon>
        <taxon>Ascomycota</taxon>
        <taxon>Pezizomycotina</taxon>
        <taxon>Sordariomycetes</taxon>
        <taxon>Hypocreomycetidae</taxon>
        <taxon>Glomerellales</taxon>
        <taxon>Plectosphaerellaceae</taxon>
        <taxon>Verticillium</taxon>
    </lineage>
</organism>
<dbReference type="HOGENOM" id="CLU_009629_1_0_1"/>
<feature type="compositionally biased region" description="Basic residues" evidence="1">
    <location>
        <begin position="498"/>
        <end position="509"/>
    </location>
</feature>
<proteinExistence type="predicted"/>
<reference evidence="4" key="1">
    <citation type="journal article" date="2011" name="PLoS Pathog.">
        <title>Comparative genomics yields insights into niche adaptation of plant vascular wilt pathogens.</title>
        <authorList>
            <person name="Klosterman S.J."/>
            <person name="Subbarao K.V."/>
            <person name="Kang S."/>
            <person name="Veronese P."/>
            <person name="Gold S.E."/>
            <person name="Thomma B.P.H.J."/>
            <person name="Chen Z."/>
            <person name="Henrissat B."/>
            <person name="Lee Y.-H."/>
            <person name="Park J."/>
            <person name="Garcia-Pedrajas M.D."/>
            <person name="Barbara D.J."/>
            <person name="Anchieta A."/>
            <person name="de Jonge R."/>
            <person name="Santhanam P."/>
            <person name="Maruthachalam K."/>
            <person name="Atallah Z."/>
            <person name="Amyotte S.G."/>
            <person name="Paz Z."/>
            <person name="Inderbitzin P."/>
            <person name="Hayes R.J."/>
            <person name="Heiman D.I."/>
            <person name="Young S."/>
            <person name="Zeng Q."/>
            <person name="Engels R."/>
            <person name="Galagan J."/>
            <person name="Cuomo C.A."/>
            <person name="Dobinson K.F."/>
            <person name="Ma L.-J."/>
        </authorList>
    </citation>
    <scope>NUCLEOTIDE SEQUENCE [LARGE SCALE GENOMIC DNA]</scope>
    <source>
        <strain evidence="4">VaMs.102 / ATCC MYA-4576 / FGSC 10136</strain>
    </source>
</reference>
<dbReference type="AlphaFoldDB" id="C9SIR2"/>
<accession>C9SIR2</accession>
<dbReference type="STRING" id="526221.C9SIR2"/>
<dbReference type="RefSeq" id="XP_003005338.1">
    <property type="nucleotide sequence ID" value="XM_003005292.1"/>
</dbReference>
<dbReference type="SUPFAM" id="SSF51905">
    <property type="entry name" value="FAD/NAD(P)-binding domain"/>
    <property type="match status" value="1"/>
</dbReference>
<dbReference type="Proteomes" id="UP000008698">
    <property type="component" value="Unassembled WGS sequence"/>
</dbReference>
<gene>
    <name evidence="3" type="ORF">VDBG_04944</name>
</gene>
<evidence type="ECO:0000313" key="4">
    <source>
        <dbReference type="Proteomes" id="UP000008698"/>
    </source>
</evidence>
<dbReference type="InterPro" id="IPR002937">
    <property type="entry name" value="Amino_oxidase"/>
</dbReference>
<name>C9SIR2_VERA1</name>
<evidence type="ECO:0000259" key="2">
    <source>
        <dbReference type="Pfam" id="PF01593"/>
    </source>
</evidence>
<feature type="compositionally biased region" description="Low complexity" evidence="1">
    <location>
        <begin position="521"/>
        <end position="530"/>
    </location>
</feature>
<evidence type="ECO:0000313" key="3">
    <source>
        <dbReference type="EMBL" id="EEY18835.1"/>
    </source>
</evidence>
<dbReference type="GeneID" id="9536754"/>
<feature type="domain" description="Amine oxidase" evidence="2">
    <location>
        <begin position="75"/>
        <end position="417"/>
    </location>
</feature>
<dbReference type="PANTHER" id="PTHR42923">
    <property type="entry name" value="PROTOPORPHYRINOGEN OXIDASE"/>
    <property type="match status" value="1"/>
</dbReference>
<dbReference type="Gene3D" id="3.50.50.60">
    <property type="entry name" value="FAD/NAD(P)-binding domain"/>
    <property type="match status" value="2"/>
</dbReference>
<dbReference type="KEGG" id="val:VDBG_04944"/>
<sequence>MLCNKALHRSHGITAAAAYTRVASRTLMTAAPRKSRPTCMAYGATSVSVFSARRRGLATHATSEPQNIAVIGGGITGLTTAHFLAKSVPVGTKITVYEASDRIGGWLDTQKVEFEQNGQKSVVQFERGPRTLRSYARDTWKMDDLVLFTLLNDLDIMPSFRPGGTRYVRIDGNITAVTPKNMIKLLWKPMLRGFWRMKRNRLGTFADRSDQRLPKDMSVGEFLRMAAGESRTVDQFASAVLHGIWGGDIDRLSMQSVMPKPWHNYWLKEPLPHLAHLPAHELALVTQLLTEEVRDMVKLSHQGALIAFPEGMGSIPKAIAKSLQDKPNVEIKLGQSISKVEFDSAARKVMLSTADGASPAAYDKVISTINSKHLFRLAPKHLPAARPFDEPNGTKMFVLMKGTYAEEDAKAKVREILHDHLGIDPDERCIMLARTNKDCIPQHHVGHRELMARADGELSAAFNGQLAVAGPSYSAVGVVGSMRSGYDMATQVTDPGKGRGRRHGSRSLPRRREAASRRPARAAGGRQADP</sequence>
<dbReference type="GO" id="GO:0004729">
    <property type="term" value="F:oxygen-dependent protoporphyrinogen oxidase activity"/>
    <property type="evidence" value="ECO:0007669"/>
    <property type="project" value="TreeGrafter"/>
</dbReference>
<dbReference type="InterPro" id="IPR036188">
    <property type="entry name" value="FAD/NAD-bd_sf"/>
</dbReference>
<dbReference type="OrthoDB" id="438553at2759"/>
<dbReference type="PANTHER" id="PTHR42923:SF3">
    <property type="entry name" value="PROTOPORPHYRINOGEN OXIDASE"/>
    <property type="match status" value="1"/>
</dbReference>